<feature type="region of interest" description="Disordered" evidence="5">
    <location>
        <begin position="43"/>
        <end position="68"/>
    </location>
</feature>
<organism evidence="7">
    <name type="scientific">hydrocarbon metagenome</name>
    <dbReference type="NCBI Taxonomy" id="938273"/>
    <lineage>
        <taxon>unclassified sequences</taxon>
        <taxon>metagenomes</taxon>
        <taxon>ecological metagenomes</taxon>
    </lineage>
</organism>
<evidence type="ECO:0000259" key="6">
    <source>
        <dbReference type="Pfam" id="PF00890"/>
    </source>
</evidence>
<dbReference type="NCBIfam" id="TIGR01409">
    <property type="entry name" value="TAT_signal_seq"/>
    <property type="match status" value="1"/>
</dbReference>
<proteinExistence type="predicted"/>
<dbReference type="Pfam" id="PF00890">
    <property type="entry name" value="FAD_binding_2"/>
    <property type="match status" value="1"/>
</dbReference>
<dbReference type="Gene3D" id="3.90.700.10">
    <property type="entry name" value="Succinate dehydrogenase/fumarate reductase flavoprotein, catalytic domain"/>
    <property type="match status" value="1"/>
</dbReference>
<dbReference type="InterPro" id="IPR027477">
    <property type="entry name" value="Succ_DH/fumarate_Rdtase_cat_sf"/>
</dbReference>
<dbReference type="InterPro" id="IPR019546">
    <property type="entry name" value="TAT_signal_bac_arc"/>
</dbReference>
<keyword evidence="2" id="KW-0285">Flavoprotein</keyword>
<dbReference type="SUPFAM" id="SSF56425">
    <property type="entry name" value="Succinate dehydrogenase/fumarate reductase flavoprotein, catalytic domain"/>
    <property type="match status" value="1"/>
</dbReference>
<reference evidence="7" key="1">
    <citation type="journal article" date="2015" name="Proc. Natl. Acad. Sci. U.S.A.">
        <title>Networks of energetic and metabolic interactions define dynamics in microbial communities.</title>
        <authorList>
            <person name="Embree M."/>
            <person name="Liu J.K."/>
            <person name="Al-Bassam M.M."/>
            <person name="Zengler K."/>
        </authorList>
    </citation>
    <scope>NUCLEOTIDE SEQUENCE</scope>
</reference>
<comment type="cofactor">
    <cofactor evidence="1">
        <name>FAD</name>
        <dbReference type="ChEBI" id="CHEBI:57692"/>
    </cofactor>
</comment>
<keyword evidence="3" id="KW-0274">FAD</keyword>
<dbReference type="GO" id="GO:0008202">
    <property type="term" value="P:steroid metabolic process"/>
    <property type="evidence" value="ECO:0007669"/>
    <property type="project" value="UniProtKB-ARBA"/>
</dbReference>
<dbReference type="InterPro" id="IPR006311">
    <property type="entry name" value="TAT_signal"/>
</dbReference>
<accession>A0A0W8E439</accession>
<dbReference type="AlphaFoldDB" id="A0A0W8E439"/>
<evidence type="ECO:0000256" key="3">
    <source>
        <dbReference type="ARBA" id="ARBA00022827"/>
    </source>
</evidence>
<dbReference type="PROSITE" id="PS51318">
    <property type="entry name" value="TAT"/>
    <property type="match status" value="1"/>
</dbReference>
<name>A0A0W8E439_9ZZZZ</name>
<evidence type="ECO:0000313" key="7">
    <source>
        <dbReference type="EMBL" id="KUG03158.1"/>
    </source>
</evidence>
<dbReference type="PANTHER" id="PTHR43400">
    <property type="entry name" value="FUMARATE REDUCTASE"/>
    <property type="match status" value="1"/>
</dbReference>
<protein>
    <submittedName>
        <fullName evidence="7">Fumarate reductase flavoprotein subunit</fullName>
    </submittedName>
</protein>
<evidence type="ECO:0000256" key="2">
    <source>
        <dbReference type="ARBA" id="ARBA00022630"/>
    </source>
</evidence>
<feature type="domain" description="FAD-dependent oxidoreductase 2 FAD-binding" evidence="6">
    <location>
        <begin position="78"/>
        <end position="531"/>
    </location>
</feature>
<comment type="caution">
    <text evidence="7">The sequence shown here is derived from an EMBL/GenBank/DDBJ whole genome shotgun (WGS) entry which is preliminary data.</text>
</comment>
<sequence length="564" mass="60718">MSEENKINQEVSEQGISRRQFIKGAAIGTVGVASVAMLPGCAPKTETGHEAETAENVSFETPPEPIPDSEIKSTVAADIIVVGGGLSGFCAAISAAEEGAKVVLLEKGTVPALRGIDYGAIGSKLQKSIGNEIDREAAVREIMRFGGYKADQKVVSLWADHSGAAVDWLVEKAESVGITADPVPLVEQTITGATWNDFATMAFSFNPTDEAMASAPQGTSPKQAAMKWVLENNAQKYGVDIQWKTPAEQLVRDDQGKVISVIAKSEDGSYIKFNAATGVILATGDYGNNPEMLKKFIPSSEDIYDIAYPGTVNTGDGHKMGLWIGAAMDELPHAPMYFDQGVIGRPGGKPVPLTRQPWLYVNLNGERFSNEDLPYAYNCNAVRQQPEHVKWVVFDAKWPEKAPIFEQIACKRMIPPAPLHNEDEVKALIENETIKSAATIDELAGKMGVPIETFKANVARYNELATQGKDVDFGKRLECLTTIEQAPFYAVQTGATLLVTLGGLKVNDKLHVLDTELKAIPGLYAVGNVSGCFYANDYPNILPGNSHGRAITFGWLAGKNATKA</sequence>
<dbReference type="InterPro" id="IPR050315">
    <property type="entry name" value="FAD-oxidoreductase_2"/>
</dbReference>
<dbReference type="PANTHER" id="PTHR43400:SF10">
    <property type="entry name" value="3-OXOSTEROID 1-DEHYDROGENASE"/>
    <property type="match status" value="1"/>
</dbReference>
<dbReference type="GO" id="GO:0016491">
    <property type="term" value="F:oxidoreductase activity"/>
    <property type="evidence" value="ECO:0007669"/>
    <property type="project" value="UniProtKB-KW"/>
</dbReference>
<dbReference type="Gene3D" id="3.50.50.60">
    <property type="entry name" value="FAD/NAD(P)-binding domain"/>
    <property type="match status" value="1"/>
</dbReference>
<dbReference type="SUPFAM" id="SSF51905">
    <property type="entry name" value="FAD/NAD(P)-binding domain"/>
    <property type="match status" value="1"/>
</dbReference>
<evidence type="ECO:0000256" key="1">
    <source>
        <dbReference type="ARBA" id="ARBA00001974"/>
    </source>
</evidence>
<evidence type="ECO:0000256" key="5">
    <source>
        <dbReference type="SAM" id="MobiDB-lite"/>
    </source>
</evidence>
<keyword evidence="4" id="KW-0560">Oxidoreductase</keyword>
<dbReference type="EMBL" id="LNQE01001891">
    <property type="protein sequence ID" value="KUG03158.1"/>
    <property type="molecule type" value="Genomic_DNA"/>
</dbReference>
<gene>
    <name evidence="7" type="ORF">ASZ90_019423</name>
</gene>
<dbReference type="InterPro" id="IPR003953">
    <property type="entry name" value="FAD-dep_OxRdtase_2_FAD-bd"/>
</dbReference>
<evidence type="ECO:0000256" key="4">
    <source>
        <dbReference type="ARBA" id="ARBA00023002"/>
    </source>
</evidence>
<dbReference type="InterPro" id="IPR036188">
    <property type="entry name" value="FAD/NAD-bd_sf"/>
</dbReference>